<protein>
    <submittedName>
        <fullName evidence="1">Uncharacterized protein</fullName>
    </submittedName>
</protein>
<dbReference type="Proteomes" id="UP001211907">
    <property type="component" value="Unassembled WGS sequence"/>
</dbReference>
<dbReference type="EMBL" id="JADGJH010000202">
    <property type="protein sequence ID" value="KAJ3133964.1"/>
    <property type="molecule type" value="Genomic_DNA"/>
</dbReference>
<evidence type="ECO:0000313" key="2">
    <source>
        <dbReference type="Proteomes" id="UP001211907"/>
    </source>
</evidence>
<comment type="caution">
    <text evidence="1">The sequence shown here is derived from an EMBL/GenBank/DDBJ whole genome shotgun (WGS) entry which is preliminary data.</text>
</comment>
<proteinExistence type="predicted"/>
<sequence>MDIDQNKDNIPENYDDQICDFFKDDADELLKFGDEAGTFRSIVAETTKMTGFGSNSHRIHYKTTTKATRKHMDTPIAYTNEQELPHLIKAEKCSSRSYLTDSDQQPTTITIPIPKDGTFDELNYPQISAASLKRVKEAIAEGKKSGRMPKCIVVKREEIRRTSSRKGEISGDRMSSCLLPMDIINQGAKTITIPISKDGHFPESGYPEICTTSWKSVQDMLNQGKKERKIPKSVAVKRERVKKGSREGGVVKK</sequence>
<keyword evidence="2" id="KW-1185">Reference proteome</keyword>
<dbReference type="AlphaFoldDB" id="A0AAD5T7F3"/>
<name>A0AAD5T7F3_9FUNG</name>
<reference evidence="1" key="1">
    <citation type="submission" date="2020-05" db="EMBL/GenBank/DDBJ databases">
        <title>Phylogenomic resolution of chytrid fungi.</title>
        <authorList>
            <person name="Stajich J.E."/>
            <person name="Amses K."/>
            <person name="Simmons R."/>
            <person name="Seto K."/>
            <person name="Myers J."/>
            <person name="Bonds A."/>
            <person name="Quandt C.A."/>
            <person name="Barry K."/>
            <person name="Liu P."/>
            <person name="Grigoriev I."/>
            <person name="Longcore J.E."/>
            <person name="James T.Y."/>
        </authorList>
    </citation>
    <scope>NUCLEOTIDE SEQUENCE</scope>
    <source>
        <strain evidence="1">JEL0513</strain>
    </source>
</reference>
<gene>
    <name evidence="1" type="ORF">HK100_003954</name>
</gene>
<accession>A0AAD5T7F3</accession>
<evidence type="ECO:0000313" key="1">
    <source>
        <dbReference type="EMBL" id="KAJ3133964.1"/>
    </source>
</evidence>
<organism evidence="1 2">
    <name type="scientific">Physocladia obscura</name>
    <dbReference type="NCBI Taxonomy" id="109957"/>
    <lineage>
        <taxon>Eukaryota</taxon>
        <taxon>Fungi</taxon>
        <taxon>Fungi incertae sedis</taxon>
        <taxon>Chytridiomycota</taxon>
        <taxon>Chytridiomycota incertae sedis</taxon>
        <taxon>Chytridiomycetes</taxon>
        <taxon>Chytridiales</taxon>
        <taxon>Chytriomycetaceae</taxon>
        <taxon>Physocladia</taxon>
    </lineage>
</organism>